<reference evidence="1" key="1">
    <citation type="submission" date="2022-11" db="EMBL/GenBank/DDBJ databases">
        <authorList>
            <person name="Petersen C."/>
        </authorList>
    </citation>
    <scope>NUCLEOTIDE SEQUENCE</scope>
    <source>
        <strain evidence="1">IBT 20477</strain>
    </source>
</reference>
<dbReference type="EMBL" id="JAPQKQ010000001">
    <property type="protein sequence ID" value="KAJ5213294.1"/>
    <property type="molecule type" value="Genomic_DNA"/>
</dbReference>
<dbReference type="PANTHER" id="PTHR32487">
    <property type="entry name" value="3-OXO-DELTA(4,5)-STEROID 5-BETA-REDUCTASE"/>
    <property type="match status" value="1"/>
</dbReference>
<comment type="caution">
    <text evidence="1">The sequence shown here is derived from an EMBL/GenBank/DDBJ whole genome shotgun (WGS) entry which is preliminary data.</text>
</comment>
<evidence type="ECO:0000313" key="2">
    <source>
        <dbReference type="Proteomes" id="UP001150942"/>
    </source>
</evidence>
<sequence length="239" mass="26835">MSEIQSKDIYHGLPVISRDTKGVTAIVTGANGISDNHQLKVHREIPRPRPPDGAWPDHVEHISVDLLQSLETIAAEPAKTGVHVFFFTYAQPTPKDGEELGAEYYGLHRGPTSCPQVESDPRVLTGANFYYAQEDHLQAFAKKHQIGWNTIRPSHIAGTVPDAAMNLCEIEAWEADVPTLSARANGYLAEWIVLTEQAKSQSFNVSDDRLFTRGKFRAELAERFRMPWTGSRYERQRPL</sequence>
<dbReference type="Gene3D" id="3.40.50.720">
    <property type="entry name" value="NAD(P)-binding Rossmann-like Domain"/>
    <property type="match status" value="2"/>
</dbReference>
<dbReference type="InterPro" id="IPR036291">
    <property type="entry name" value="NAD(P)-bd_dom_sf"/>
</dbReference>
<name>A0A9W9N5U1_9EURO</name>
<dbReference type="Proteomes" id="UP001150942">
    <property type="component" value="Unassembled WGS sequence"/>
</dbReference>
<dbReference type="OrthoDB" id="1731983at2759"/>
<evidence type="ECO:0000313" key="1">
    <source>
        <dbReference type="EMBL" id="KAJ5213294.1"/>
    </source>
</evidence>
<proteinExistence type="predicted"/>
<dbReference type="AlphaFoldDB" id="A0A9W9N5U1"/>
<keyword evidence="2" id="KW-1185">Reference proteome</keyword>
<evidence type="ECO:0008006" key="3">
    <source>
        <dbReference type="Google" id="ProtNLM"/>
    </source>
</evidence>
<organism evidence="1 2">
    <name type="scientific">Penicillium cf. viridicatum</name>
    <dbReference type="NCBI Taxonomy" id="2972119"/>
    <lineage>
        <taxon>Eukaryota</taxon>
        <taxon>Fungi</taxon>
        <taxon>Dikarya</taxon>
        <taxon>Ascomycota</taxon>
        <taxon>Pezizomycotina</taxon>
        <taxon>Eurotiomycetes</taxon>
        <taxon>Eurotiomycetidae</taxon>
        <taxon>Eurotiales</taxon>
        <taxon>Aspergillaceae</taxon>
        <taxon>Penicillium</taxon>
    </lineage>
</organism>
<accession>A0A9W9N5U1</accession>
<protein>
    <recommendedName>
        <fullName evidence="3">NAD(P)-binding domain-containing protein</fullName>
    </recommendedName>
</protein>
<dbReference type="PANTHER" id="PTHR32487:SF29">
    <property type="entry name" value="NAD-DEPENDENT EPIMERASE_DEHYDRATASE DOMAIN-CONTAINING PROTEIN"/>
    <property type="match status" value="1"/>
</dbReference>
<reference evidence="1" key="2">
    <citation type="journal article" date="2023" name="IMA Fungus">
        <title>Comparative genomic study of the Penicillium genus elucidates a diverse pangenome and 15 lateral gene transfer events.</title>
        <authorList>
            <person name="Petersen C."/>
            <person name="Sorensen T."/>
            <person name="Nielsen M.R."/>
            <person name="Sondergaard T.E."/>
            <person name="Sorensen J.L."/>
            <person name="Fitzpatrick D.A."/>
            <person name="Frisvad J.C."/>
            <person name="Nielsen K.L."/>
        </authorList>
    </citation>
    <scope>NUCLEOTIDE SEQUENCE</scope>
    <source>
        <strain evidence="1">IBT 20477</strain>
    </source>
</reference>
<dbReference type="SUPFAM" id="SSF51735">
    <property type="entry name" value="NAD(P)-binding Rossmann-fold domains"/>
    <property type="match status" value="1"/>
</dbReference>
<gene>
    <name evidence="1" type="ORF">N7449_000463</name>
</gene>